<evidence type="ECO:0000256" key="2">
    <source>
        <dbReference type="SAM" id="Phobius"/>
    </source>
</evidence>
<gene>
    <name evidence="3" type="ORF">HNAJ_LOCUS7293</name>
</gene>
<dbReference type="WBParaSite" id="HNAJ_0000729701-mRNA-1">
    <property type="protein sequence ID" value="HNAJ_0000729701-mRNA-1"/>
    <property type="gene ID" value="HNAJ_0000729701"/>
</dbReference>
<reference evidence="5" key="1">
    <citation type="submission" date="2017-02" db="UniProtKB">
        <authorList>
            <consortium name="WormBaseParasite"/>
        </authorList>
    </citation>
    <scope>IDENTIFICATION</scope>
</reference>
<evidence type="ECO:0000313" key="4">
    <source>
        <dbReference type="Proteomes" id="UP000278807"/>
    </source>
</evidence>
<keyword evidence="2" id="KW-1133">Transmembrane helix</keyword>
<feature type="compositionally biased region" description="Basic and acidic residues" evidence="1">
    <location>
        <begin position="56"/>
        <end position="66"/>
    </location>
</feature>
<feature type="transmembrane region" description="Helical" evidence="2">
    <location>
        <begin position="20"/>
        <end position="42"/>
    </location>
</feature>
<dbReference type="EMBL" id="UZAE01012030">
    <property type="protein sequence ID" value="VDO03153.1"/>
    <property type="molecule type" value="Genomic_DNA"/>
</dbReference>
<accession>A0A0R3TJM4</accession>
<evidence type="ECO:0000313" key="5">
    <source>
        <dbReference type="WBParaSite" id="HNAJ_0000729701-mRNA-1"/>
    </source>
</evidence>
<reference evidence="3 4" key="2">
    <citation type="submission" date="2018-11" db="EMBL/GenBank/DDBJ databases">
        <authorList>
            <consortium name="Pathogen Informatics"/>
        </authorList>
    </citation>
    <scope>NUCLEOTIDE SEQUENCE [LARGE SCALE GENOMIC DNA]</scope>
</reference>
<organism evidence="5">
    <name type="scientific">Rodentolepis nana</name>
    <name type="common">Dwarf tapeworm</name>
    <name type="synonym">Hymenolepis nana</name>
    <dbReference type="NCBI Taxonomy" id="102285"/>
    <lineage>
        <taxon>Eukaryota</taxon>
        <taxon>Metazoa</taxon>
        <taxon>Spiralia</taxon>
        <taxon>Lophotrochozoa</taxon>
        <taxon>Platyhelminthes</taxon>
        <taxon>Cestoda</taxon>
        <taxon>Eucestoda</taxon>
        <taxon>Cyclophyllidea</taxon>
        <taxon>Hymenolepididae</taxon>
        <taxon>Rodentolepis</taxon>
    </lineage>
</organism>
<keyword evidence="4" id="KW-1185">Reference proteome</keyword>
<evidence type="ECO:0000256" key="1">
    <source>
        <dbReference type="SAM" id="MobiDB-lite"/>
    </source>
</evidence>
<dbReference type="AlphaFoldDB" id="A0A0R3TJM4"/>
<sequence>MAEPAPNPPSTGLSSGQLAAAIAVPITVIILIGVAVGLYFYFRKRRAKMGSYKPNELEVKTGKSESRGTPNSVLFSQKERLF</sequence>
<feature type="region of interest" description="Disordered" evidence="1">
    <location>
        <begin position="56"/>
        <end position="82"/>
    </location>
</feature>
<name>A0A0R3TJM4_RODNA</name>
<evidence type="ECO:0000313" key="3">
    <source>
        <dbReference type="EMBL" id="VDO03153.1"/>
    </source>
</evidence>
<keyword evidence="2" id="KW-0472">Membrane</keyword>
<proteinExistence type="predicted"/>
<keyword evidence="2" id="KW-0812">Transmembrane</keyword>
<dbReference type="Proteomes" id="UP000278807">
    <property type="component" value="Unassembled WGS sequence"/>
</dbReference>
<protein>
    <submittedName>
        <fullName evidence="5">4.1m domain-containing protein</fullName>
    </submittedName>
</protein>